<reference evidence="2 3" key="1">
    <citation type="submission" date="2018-05" db="EMBL/GenBank/DDBJ databases">
        <title>Genomic Encyclopedia of Type Strains, Phase IV (KMG-V): Genome sequencing to study the core and pangenomes of soil and plant-associated prokaryotes.</title>
        <authorList>
            <person name="Whitman W."/>
        </authorList>
    </citation>
    <scope>NUCLEOTIDE SEQUENCE [LARGE SCALE GENOMIC DNA]</scope>
    <source>
        <strain evidence="2 3">SLV-132</strain>
    </source>
</reference>
<dbReference type="PANTHER" id="PTHR43433:SF8">
    <property type="entry name" value="BIFUNCTIONAL LIPASE_ADENYLATE CYCLASE LIPJ"/>
    <property type="match status" value="1"/>
</dbReference>
<accession>A0A316EQY7</accession>
<sequence>MPTLKQQIRLCTSLDGVRLAYAISGSGPPLVKAANWMSHLEFDVASPVWSHMMCALSEDHTFVRYDERGCGLSDRHVDDLSFHAWLRDLETIVDATGVDHFPLLGISQGASIAVAYAVKHPHRVTHLILHGGYARGRLKRNPTPEMREEAELMTRLAELGWGQENPAFRQFFTTQFIPGGTAAQHRWFNELERVSTSPRNAARFMRIFNDIDVVELLPQVTCPTLVLHAVRDARVPFDEGRLIASLIPHAHFVPLESGNHLLLEDEPAWDRWLEEVRAFLPACGAIDDPAFMTLTRRERDVVVLIAQGRDNAQIAAHLGLCEKTVRNHITNIFSKLEVENRAQAIVLAREAGYDGRRA</sequence>
<dbReference type="SUPFAM" id="SSF53474">
    <property type="entry name" value="alpha/beta-Hydrolases"/>
    <property type="match status" value="1"/>
</dbReference>
<dbReference type="EMBL" id="QGGT01000003">
    <property type="protein sequence ID" value="PWK33906.1"/>
    <property type="molecule type" value="Genomic_DNA"/>
</dbReference>
<dbReference type="InterPro" id="IPR000792">
    <property type="entry name" value="Tscrpt_reg_LuxR_C"/>
</dbReference>
<dbReference type="PANTHER" id="PTHR43433">
    <property type="entry name" value="HYDROLASE, ALPHA/BETA FOLD FAMILY PROTEIN"/>
    <property type="match status" value="1"/>
</dbReference>
<dbReference type="AlphaFoldDB" id="A0A316EQY7"/>
<organism evidence="2 3">
    <name type="scientific">Cupriavidus plantarum</name>
    <dbReference type="NCBI Taxonomy" id="942865"/>
    <lineage>
        <taxon>Bacteria</taxon>
        <taxon>Pseudomonadati</taxon>
        <taxon>Pseudomonadota</taxon>
        <taxon>Betaproteobacteria</taxon>
        <taxon>Burkholderiales</taxon>
        <taxon>Burkholderiaceae</taxon>
        <taxon>Cupriavidus</taxon>
    </lineage>
</organism>
<dbReference type="Proteomes" id="UP000245754">
    <property type="component" value="Unassembled WGS sequence"/>
</dbReference>
<dbReference type="Gene3D" id="1.10.10.10">
    <property type="entry name" value="Winged helix-like DNA-binding domain superfamily/Winged helix DNA-binding domain"/>
    <property type="match status" value="1"/>
</dbReference>
<dbReference type="RefSeq" id="WP_109583986.1">
    <property type="nucleotide sequence ID" value="NZ_JBEFLL010000009.1"/>
</dbReference>
<evidence type="ECO:0000259" key="1">
    <source>
        <dbReference type="PROSITE" id="PS50043"/>
    </source>
</evidence>
<dbReference type="InterPro" id="IPR016032">
    <property type="entry name" value="Sig_transdc_resp-reg_C-effctor"/>
</dbReference>
<proteinExistence type="predicted"/>
<name>A0A316EQY7_9BURK</name>
<dbReference type="PROSITE" id="PS50043">
    <property type="entry name" value="HTH_LUXR_2"/>
    <property type="match status" value="1"/>
</dbReference>
<dbReference type="InterPro" id="IPR000073">
    <property type="entry name" value="AB_hydrolase_1"/>
</dbReference>
<dbReference type="PRINTS" id="PR00038">
    <property type="entry name" value="HTHLUXR"/>
</dbReference>
<dbReference type="GO" id="GO:0003677">
    <property type="term" value="F:DNA binding"/>
    <property type="evidence" value="ECO:0007669"/>
    <property type="project" value="UniProtKB-KW"/>
</dbReference>
<dbReference type="PRINTS" id="PR00111">
    <property type="entry name" value="ABHYDROLASE"/>
</dbReference>
<keyword evidence="2" id="KW-0238">DNA-binding</keyword>
<feature type="domain" description="HTH luxR-type" evidence="1">
    <location>
        <begin position="287"/>
        <end position="352"/>
    </location>
</feature>
<gene>
    <name evidence="2" type="ORF">C7419_103225</name>
</gene>
<dbReference type="SUPFAM" id="SSF46894">
    <property type="entry name" value="C-terminal effector domain of the bipartite response regulators"/>
    <property type="match status" value="1"/>
</dbReference>
<evidence type="ECO:0000313" key="3">
    <source>
        <dbReference type="Proteomes" id="UP000245754"/>
    </source>
</evidence>
<dbReference type="SMART" id="SM00421">
    <property type="entry name" value="HTH_LUXR"/>
    <property type="match status" value="1"/>
</dbReference>
<dbReference type="Pfam" id="PF00196">
    <property type="entry name" value="GerE"/>
    <property type="match status" value="1"/>
</dbReference>
<evidence type="ECO:0000313" key="2">
    <source>
        <dbReference type="EMBL" id="PWK33906.1"/>
    </source>
</evidence>
<keyword evidence="3" id="KW-1185">Reference proteome</keyword>
<dbReference type="CDD" id="cd06170">
    <property type="entry name" value="LuxR_C_like"/>
    <property type="match status" value="1"/>
</dbReference>
<dbReference type="InterPro" id="IPR050471">
    <property type="entry name" value="AB_hydrolase"/>
</dbReference>
<dbReference type="GO" id="GO:0006355">
    <property type="term" value="P:regulation of DNA-templated transcription"/>
    <property type="evidence" value="ECO:0007669"/>
    <property type="project" value="InterPro"/>
</dbReference>
<dbReference type="Gene3D" id="3.40.50.1820">
    <property type="entry name" value="alpha/beta hydrolase"/>
    <property type="match status" value="1"/>
</dbReference>
<dbReference type="InterPro" id="IPR036388">
    <property type="entry name" value="WH-like_DNA-bd_sf"/>
</dbReference>
<dbReference type="InterPro" id="IPR029058">
    <property type="entry name" value="AB_hydrolase_fold"/>
</dbReference>
<comment type="caution">
    <text evidence="2">The sequence shown here is derived from an EMBL/GenBank/DDBJ whole genome shotgun (WGS) entry which is preliminary data.</text>
</comment>
<protein>
    <submittedName>
        <fullName evidence="2">DNA-binding NarL/FixJ family response regulator</fullName>
    </submittedName>
</protein>
<dbReference type="PROSITE" id="PS00622">
    <property type="entry name" value="HTH_LUXR_1"/>
    <property type="match status" value="1"/>
</dbReference>
<dbReference type="Pfam" id="PF00561">
    <property type="entry name" value="Abhydrolase_1"/>
    <property type="match status" value="1"/>
</dbReference>